<name>A0A6C2D4Q4_9RHOO</name>
<keyword evidence="5" id="KW-1185">Reference proteome</keyword>
<feature type="domain" description="PAS" evidence="2">
    <location>
        <begin position="26"/>
        <end position="63"/>
    </location>
</feature>
<evidence type="ECO:0000259" key="3">
    <source>
        <dbReference type="PROSITE" id="PS50113"/>
    </source>
</evidence>
<dbReference type="AlphaFoldDB" id="A0A6C2D4Q4"/>
<evidence type="ECO:0000256" key="1">
    <source>
        <dbReference type="ARBA" id="ARBA00022801"/>
    </source>
</evidence>
<dbReference type="Gene3D" id="3.30.450.20">
    <property type="entry name" value="PAS domain"/>
    <property type="match status" value="1"/>
</dbReference>
<dbReference type="InterPro" id="IPR036457">
    <property type="entry name" value="PPM-type-like_dom_sf"/>
</dbReference>
<protein>
    <submittedName>
        <fullName evidence="4">PAS domain-containing protein</fullName>
    </submittedName>
</protein>
<dbReference type="PANTHER" id="PTHR43156:SF2">
    <property type="entry name" value="STAGE II SPORULATION PROTEIN E"/>
    <property type="match status" value="1"/>
</dbReference>
<organism evidence="4 5">
    <name type="scientific">Zoogloea oleivorans</name>
    <dbReference type="NCBI Taxonomy" id="1552750"/>
    <lineage>
        <taxon>Bacteria</taxon>
        <taxon>Pseudomonadati</taxon>
        <taxon>Pseudomonadota</taxon>
        <taxon>Betaproteobacteria</taxon>
        <taxon>Rhodocyclales</taxon>
        <taxon>Zoogloeaceae</taxon>
        <taxon>Zoogloea</taxon>
    </lineage>
</organism>
<dbReference type="InterPro" id="IPR052016">
    <property type="entry name" value="Bact_Sigma-Reg"/>
</dbReference>
<dbReference type="PROSITE" id="PS50113">
    <property type="entry name" value="PAC"/>
    <property type="match status" value="1"/>
</dbReference>
<dbReference type="Gene3D" id="3.60.40.10">
    <property type="entry name" value="PPM-type phosphatase domain"/>
    <property type="match status" value="1"/>
</dbReference>
<feature type="domain" description="PAC" evidence="3">
    <location>
        <begin position="109"/>
        <end position="161"/>
    </location>
</feature>
<evidence type="ECO:0000313" key="5">
    <source>
        <dbReference type="Proteomes" id="UP000389128"/>
    </source>
</evidence>
<dbReference type="GO" id="GO:0006355">
    <property type="term" value="P:regulation of DNA-templated transcription"/>
    <property type="evidence" value="ECO:0007669"/>
    <property type="project" value="InterPro"/>
</dbReference>
<dbReference type="InterPro" id="IPR013767">
    <property type="entry name" value="PAS_fold"/>
</dbReference>
<dbReference type="PROSITE" id="PS50112">
    <property type="entry name" value="PAS"/>
    <property type="match status" value="1"/>
</dbReference>
<dbReference type="SMART" id="SM00091">
    <property type="entry name" value="PAS"/>
    <property type="match status" value="1"/>
</dbReference>
<comment type="caution">
    <text evidence="4">The sequence shown here is derived from an EMBL/GenBank/DDBJ whole genome shotgun (WGS) entry which is preliminary data.</text>
</comment>
<sequence>MSNTNGAHPGTAATEPTHPTAFAVTLMEHLVVPTFVLDAEQRVIVWNRACERLTGIPASQVMGTREHWRAFYDAPRPCLADLVATSDWSAINKLYTTHDDPSTPDHGVHAENWCSMPARGEQRYLAVDAGPVFDGAGQLIAVVETLRDNTDSKLTQLRVQEQASILQIHYEQNQREAEMARRILDHQIRSDLMLQSGVKYAVMPATNFSGDMVLAARAPDGRLYAMLADATGHGLAAAVSVLPVVQEFYRLVEQGQPLISIVESINFVLVNSLPMGRFVAAALVCLDEGKHQGEVWVGGIPDVMLIDTAHQYVRRFDSRCLPLGVSREADAIGSVENFTWDSPARLVMLSDGVVEATSAAGEAFGEARLLEALTHTHTQNDDLIGSLHAALNAHLKGAAAHDDMSVLVIGCPATP</sequence>
<accession>A0A6C2D4Q4</accession>
<dbReference type="RefSeq" id="WP_148578056.1">
    <property type="nucleotide sequence ID" value="NZ_SDKK01000004.1"/>
</dbReference>
<dbReference type="Pfam" id="PF07228">
    <property type="entry name" value="SpoIIE"/>
    <property type="match status" value="1"/>
</dbReference>
<dbReference type="InterPro" id="IPR035965">
    <property type="entry name" value="PAS-like_dom_sf"/>
</dbReference>
<dbReference type="EMBL" id="SDKK01000004">
    <property type="protein sequence ID" value="TYC60854.1"/>
    <property type="molecule type" value="Genomic_DNA"/>
</dbReference>
<gene>
    <name evidence="4" type="ORF">ETQ85_05490</name>
</gene>
<dbReference type="GO" id="GO:0016791">
    <property type="term" value="F:phosphatase activity"/>
    <property type="evidence" value="ECO:0007669"/>
    <property type="project" value="TreeGrafter"/>
</dbReference>
<dbReference type="CDD" id="cd00130">
    <property type="entry name" value="PAS"/>
    <property type="match status" value="1"/>
</dbReference>
<dbReference type="SMART" id="SM00331">
    <property type="entry name" value="PP2C_SIG"/>
    <property type="match status" value="1"/>
</dbReference>
<reference evidence="4 5" key="1">
    <citation type="submission" date="2019-01" db="EMBL/GenBank/DDBJ databases">
        <title>Zoogloea oleivorans genome sequencing and assembly.</title>
        <authorList>
            <person name="Tancsics A."/>
            <person name="Farkas M."/>
            <person name="Kriszt B."/>
            <person name="Maroti G."/>
            <person name="Horvath B."/>
        </authorList>
    </citation>
    <scope>NUCLEOTIDE SEQUENCE [LARGE SCALE GENOMIC DNA]</scope>
    <source>
        <strain evidence="4 5">Buc</strain>
    </source>
</reference>
<dbReference type="PANTHER" id="PTHR43156">
    <property type="entry name" value="STAGE II SPORULATION PROTEIN E-RELATED"/>
    <property type="match status" value="1"/>
</dbReference>
<dbReference type="InterPro" id="IPR001932">
    <property type="entry name" value="PPM-type_phosphatase-like_dom"/>
</dbReference>
<evidence type="ECO:0000313" key="4">
    <source>
        <dbReference type="EMBL" id="TYC60854.1"/>
    </source>
</evidence>
<dbReference type="OrthoDB" id="9813903at2"/>
<dbReference type="InterPro" id="IPR000700">
    <property type="entry name" value="PAS-assoc_C"/>
</dbReference>
<dbReference type="Proteomes" id="UP000389128">
    <property type="component" value="Unassembled WGS sequence"/>
</dbReference>
<proteinExistence type="predicted"/>
<dbReference type="InterPro" id="IPR000014">
    <property type="entry name" value="PAS"/>
</dbReference>
<dbReference type="SUPFAM" id="SSF55785">
    <property type="entry name" value="PYP-like sensor domain (PAS domain)"/>
    <property type="match status" value="1"/>
</dbReference>
<keyword evidence="1" id="KW-0378">Hydrolase</keyword>
<evidence type="ECO:0000259" key="2">
    <source>
        <dbReference type="PROSITE" id="PS50112"/>
    </source>
</evidence>
<dbReference type="Pfam" id="PF00989">
    <property type="entry name" value="PAS"/>
    <property type="match status" value="1"/>
</dbReference>